<evidence type="ECO:0000256" key="7">
    <source>
        <dbReference type="SAM" id="MobiDB-lite"/>
    </source>
</evidence>
<dbReference type="PANTHER" id="PTHR43289:SF6">
    <property type="entry name" value="SERINE_THREONINE-PROTEIN KINASE NEKL-3"/>
    <property type="match status" value="1"/>
</dbReference>
<dbReference type="PROSITE" id="PS00108">
    <property type="entry name" value="PROTEIN_KINASE_ST"/>
    <property type="match status" value="1"/>
</dbReference>
<dbReference type="PANTHER" id="PTHR43289">
    <property type="entry name" value="MITOGEN-ACTIVATED PROTEIN KINASE KINASE KINASE 20-RELATED"/>
    <property type="match status" value="1"/>
</dbReference>
<feature type="binding site" evidence="6">
    <location>
        <position position="278"/>
    </location>
    <ligand>
        <name>ATP</name>
        <dbReference type="ChEBI" id="CHEBI:30616"/>
    </ligand>
</feature>
<dbReference type="OrthoDB" id="6111975at2"/>
<dbReference type="SMART" id="SM00671">
    <property type="entry name" value="SEL1"/>
    <property type="match status" value="4"/>
</dbReference>
<keyword evidence="9" id="KW-0723">Serine/threonine-protein kinase</keyword>
<dbReference type="Gene3D" id="3.30.200.20">
    <property type="entry name" value="Phosphorylase Kinase, domain 1"/>
    <property type="match status" value="1"/>
</dbReference>
<dbReference type="SMART" id="SM00028">
    <property type="entry name" value="TPR"/>
    <property type="match status" value="5"/>
</dbReference>
<dbReference type="SUPFAM" id="SSF48452">
    <property type="entry name" value="TPR-like"/>
    <property type="match status" value="1"/>
</dbReference>
<dbReference type="Proteomes" id="UP000326354">
    <property type="component" value="Chromosome"/>
</dbReference>
<dbReference type="InterPro" id="IPR017441">
    <property type="entry name" value="Protein_kinase_ATP_BS"/>
</dbReference>
<evidence type="ECO:0000259" key="8">
    <source>
        <dbReference type="PROSITE" id="PS50011"/>
    </source>
</evidence>
<keyword evidence="2 6" id="KW-0547">Nucleotide-binding</keyword>
<evidence type="ECO:0000256" key="4">
    <source>
        <dbReference type="ARBA" id="ARBA00022840"/>
    </source>
</evidence>
<dbReference type="SUPFAM" id="SSF81901">
    <property type="entry name" value="HCP-like"/>
    <property type="match status" value="1"/>
</dbReference>
<evidence type="ECO:0000313" key="10">
    <source>
        <dbReference type="Proteomes" id="UP000326354"/>
    </source>
</evidence>
<feature type="domain" description="Protein kinase" evidence="8">
    <location>
        <begin position="249"/>
        <end position="525"/>
    </location>
</feature>
<dbReference type="InterPro" id="IPR006597">
    <property type="entry name" value="Sel1-like"/>
</dbReference>
<dbReference type="SMART" id="SM00220">
    <property type="entry name" value="S_TKc"/>
    <property type="match status" value="1"/>
</dbReference>
<evidence type="ECO:0000256" key="3">
    <source>
        <dbReference type="ARBA" id="ARBA00022777"/>
    </source>
</evidence>
<evidence type="ECO:0000256" key="6">
    <source>
        <dbReference type="PROSITE-ProRule" id="PRU10141"/>
    </source>
</evidence>
<dbReference type="Gene3D" id="1.25.40.10">
    <property type="entry name" value="Tetratricopeptide repeat domain"/>
    <property type="match status" value="3"/>
</dbReference>
<organism evidence="9 10">
    <name type="scientific">Uabimicrobium amorphum</name>
    <dbReference type="NCBI Taxonomy" id="2596890"/>
    <lineage>
        <taxon>Bacteria</taxon>
        <taxon>Pseudomonadati</taxon>
        <taxon>Planctomycetota</taxon>
        <taxon>Candidatus Uabimicrobiia</taxon>
        <taxon>Candidatus Uabimicrobiales</taxon>
        <taxon>Candidatus Uabimicrobiaceae</taxon>
        <taxon>Candidatus Uabimicrobium</taxon>
    </lineage>
</organism>
<keyword evidence="1" id="KW-0808">Transferase</keyword>
<feature type="repeat" description="TPR" evidence="5">
    <location>
        <begin position="624"/>
        <end position="657"/>
    </location>
</feature>
<feature type="compositionally biased region" description="Polar residues" evidence="7">
    <location>
        <begin position="105"/>
        <end position="114"/>
    </location>
</feature>
<dbReference type="Pfam" id="PF08238">
    <property type="entry name" value="Sel1"/>
    <property type="match status" value="4"/>
</dbReference>
<evidence type="ECO:0000313" key="9">
    <source>
        <dbReference type="EMBL" id="BBM82528.1"/>
    </source>
</evidence>
<reference evidence="9 10" key="1">
    <citation type="submission" date="2019-08" db="EMBL/GenBank/DDBJ databases">
        <title>Complete genome sequence of Candidatus Uab amorphum.</title>
        <authorList>
            <person name="Shiratori T."/>
            <person name="Suzuki S."/>
            <person name="Kakizawa Y."/>
            <person name="Ishida K."/>
        </authorList>
    </citation>
    <scope>NUCLEOTIDE SEQUENCE [LARGE SCALE GENOMIC DNA]</scope>
    <source>
        <strain evidence="9 10">SRT547</strain>
    </source>
</reference>
<dbReference type="EMBL" id="AP019860">
    <property type="protein sequence ID" value="BBM82528.1"/>
    <property type="molecule type" value="Genomic_DNA"/>
</dbReference>
<evidence type="ECO:0000256" key="1">
    <source>
        <dbReference type="ARBA" id="ARBA00022679"/>
    </source>
</evidence>
<dbReference type="PROSITE" id="PS00107">
    <property type="entry name" value="PROTEIN_KINASE_ATP"/>
    <property type="match status" value="1"/>
</dbReference>
<feature type="repeat" description="TPR" evidence="5">
    <location>
        <begin position="590"/>
        <end position="623"/>
    </location>
</feature>
<keyword evidence="4 6" id="KW-0067">ATP-binding</keyword>
<dbReference type="Pfam" id="PF00069">
    <property type="entry name" value="Pkinase"/>
    <property type="match status" value="1"/>
</dbReference>
<feature type="region of interest" description="Disordered" evidence="7">
    <location>
        <begin position="92"/>
        <end position="114"/>
    </location>
</feature>
<keyword evidence="3 9" id="KW-0418">Kinase</keyword>
<sequence length="955" mass="109584">MTDGVDNKYSEVIRAASQYQWRQAYDFLVAASQQTPNDPTTVMLKKFFLNLNEHQYELAGSILDNAAAEDHNAFVAQIQTLYQKFLDENSKVSTNKKRNSDATESDATISESGSADVTLCETSANVTPPDATINEATSANVTPPDITLSESRISHDVTISEISEKTNVGGVSTTADTSKFLKAETMPNDNTPPPGVPSEATVVDSNIENPWEMESSAATMVMDEGEKPRPMDSFIDASTITKAHKIGPYHDLIEIGRGGMGIVYKAFDTENNRYVALKTIREEDVPEEIKKRFTREMDIVSKLNHPNIIRIFDKFFYNNRMFFSMEFIEGKTLKELQEQGRPFPLEETIDIVLKICDALEHAHDKSIIHRDLKPSNIMLDINNHVKVVDFGIAKKMDEEKYTRTGQVVGSIQYMPPEQMNGSIHDIDERSDVYTIGTILYELVMKTPPFPLPKIKDEMPKRLKSICLKCLHESKDGRYQSVTYLKKDLQQFSKTFQETKAQKTYLWLKRIAVTLIIFGLGGYSYFLQNGNEQLNETIGEKQAEISHLQDQLSQSKLHIAELQGDIHFRDQNYQQALGLYTQILNKTPNKMSALIGKGQCYTALRKYQEAMETFSAAIEIQRENANLYYLRGVVHHQLGDYPQAISDYEKTLLFANEHRQALDKLAEIHYTKQDWKNLHKYVKQIIDLHDIKNIDHSQAKAYWYLSNMYLEQKQRAKAIRHLLFAYFLDATISLNQKQRTALNFTVNNEAYLMRTVSIFHRTYPETSFAWLKKNANNKHRLLFTAAGLIKEEQKDYTTAKKLYEKAAKEPFAIYRTACLYDNGHGVEQNAKKAMDILNKAYKKRIRNGNMFVKLGIAYSQGRGVKRSNQERSLYFYQEAAKLNNYDAMYQLGIEEYKKKRFKQAFDWVNEAVKNDSTRAMVALADHFYKVGVYEMKDEKKATALRKKAAAIEDYYK</sequence>
<dbReference type="InterPro" id="IPR008271">
    <property type="entry name" value="Ser/Thr_kinase_AS"/>
</dbReference>
<evidence type="ECO:0000256" key="2">
    <source>
        <dbReference type="ARBA" id="ARBA00022741"/>
    </source>
</evidence>
<dbReference type="InterPro" id="IPR019734">
    <property type="entry name" value="TPR_rpt"/>
</dbReference>
<dbReference type="InterPro" id="IPR011009">
    <property type="entry name" value="Kinase-like_dom_sf"/>
</dbReference>
<keyword evidence="10" id="KW-1185">Reference proteome</keyword>
<dbReference type="PROSITE" id="PS50011">
    <property type="entry name" value="PROTEIN_KINASE_DOM"/>
    <property type="match status" value="1"/>
</dbReference>
<keyword evidence="5" id="KW-0802">TPR repeat</keyword>
<dbReference type="RefSeq" id="WP_151966767.1">
    <property type="nucleotide sequence ID" value="NZ_AP019860.1"/>
</dbReference>
<dbReference type="PROSITE" id="PS50005">
    <property type="entry name" value="TPR"/>
    <property type="match status" value="2"/>
</dbReference>
<dbReference type="InterPro" id="IPR000719">
    <property type="entry name" value="Prot_kinase_dom"/>
</dbReference>
<dbReference type="AlphaFoldDB" id="A0A5S9IIM0"/>
<dbReference type="CDD" id="cd14014">
    <property type="entry name" value="STKc_PknB_like"/>
    <property type="match status" value="1"/>
</dbReference>
<dbReference type="SUPFAM" id="SSF56112">
    <property type="entry name" value="Protein kinase-like (PK-like)"/>
    <property type="match status" value="1"/>
</dbReference>
<dbReference type="Pfam" id="PF13414">
    <property type="entry name" value="TPR_11"/>
    <property type="match status" value="1"/>
</dbReference>
<dbReference type="GO" id="GO:0004674">
    <property type="term" value="F:protein serine/threonine kinase activity"/>
    <property type="evidence" value="ECO:0007669"/>
    <property type="project" value="UniProtKB-KW"/>
</dbReference>
<name>A0A5S9IIM0_UABAM</name>
<dbReference type="InterPro" id="IPR011990">
    <property type="entry name" value="TPR-like_helical_dom_sf"/>
</dbReference>
<dbReference type="Gene3D" id="1.10.510.10">
    <property type="entry name" value="Transferase(Phosphotransferase) domain 1"/>
    <property type="match status" value="1"/>
</dbReference>
<accession>A0A5S9IIM0</accession>
<dbReference type="KEGG" id="uam:UABAM_00871"/>
<evidence type="ECO:0000256" key="5">
    <source>
        <dbReference type="PROSITE-ProRule" id="PRU00339"/>
    </source>
</evidence>
<proteinExistence type="predicted"/>
<protein>
    <submittedName>
        <fullName evidence="9">Serine/threonine protein kinase</fullName>
    </submittedName>
</protein>
<gene>
    <name evidence="9" type="ORF">UABAM_00871</name>
</gene>
<feature type="region of interest" description="Disordered" evidence="7">
    <location>
        <begin position="127"/>
        <end position="146"/>
    </location>
</feature>
<dbReference type="GO" id="GO:0005524">
    <property type="term" value="F:ATP binding"/>
    <property type="evidence" value="ECO:0007669"/>
    <property type="project" value="UniProtKB-UniRule"/>
</dbReference>